<dbReference type="Pfam" id="PF02361">
    <property type="entry name" value="CbiQ"/>
    <property type="match status" value="1"/>
</dbReference>
<keyword evidence="6 8" id="KW-0472">Membrane</keyword>
<dbReference type="InterPro" id="IPR003339">
    <property type="entry name" value="ABC/ECF_trnsptr_transmembrane"/>
</dbReference>
<proteinExistence type="inferred from homology"/>
<dbReference type="PANTHER" id="PTHR34857">
    <property type="entry name" value="SLL0384 PROTEIN"/>
    <property type="match status" value="1"/>
</dbReference>
<evidence type="ECO:0000256" key="4">
    <source>
        <dbReference type="ARBA" id="ARBA00022692"/>
    </source>
</evidence>
<evidence type="ECO:0000256" key="7">
    <source>
        <dbReference type="SAM" id="MobiDB-lite"/>
    </source>
</evidence>
<protein>
    <submittedName>
        <fullName evidence="9">Energy-coupling factor transporter transmembrane protein EcfT</fullName>
    </submittedName>
</protein>
<evidence type="ECO:0000256" key="8">
    <source>
        <dbReference type="SAM" id="Phobius"/>
    </source>
</evidence>
<dbReference type="GO" id="GO:0005886">
    <property type="term" value="C:plasma membrane"/>
    <property type="evidence" value="ECO:0007669"/>
    <property type="project" value="UniProtKB-ARBA"/>
</dbReference>
<keyword evidence="4 8" id="KW-0812">Transmembrane</keyword>
<feature type="transmembrane region" description="Helical" evidence="8">
    <location>
        <begin position="135"/>
        <end position="157"/>
    </location>
</feature>
<dbReference type="InterPro" id="IPR051611">
    <property type="entry name" value="ECF_transporter_component"/>
</dbReference>
<accession>A0AB38YER7</accession>
<evidence type="ECO:0000256" key="3">
    <source>
        <dbReference type="ARBA" id="ARBA00022475"/>
    </source>
</evidence>
<evidence type="ECO:0000313" key="9">
    <source>
        <dbReference type="EMBL" id="WLD57846.1"/>
    </source>
</evidence>
<evidence type="ECO:0000256" key="6">
    <source>
        <dbReference type="ARBA" id="ARBA00023136"/>
    </source>
</evidence>
<sequence length="224" mass="24608">MISLYLAQRSWLHQVPAGIKLLALAVVSVALFPVTELWLMGFALVVTFALYASTGREALKQLRLLKPLLPLFVLIFLLQWWSIGWVGGLLLVLRMGTLILLANLVTLTTRMDDMMAALRPLFWPLQLLGVQPARIAFAVALLIRFVPVLMAVVHSLLDAWRARGGGKHVWKLAVPLTIQAIRMSDHVAEAIAARGGISPAPPNPTQARKTSTVLTTSTGDTHER</sequence>
<feature type="region of interest" description="Disordered" evidence="7">
    <location>
        <begin position="195"/>
        <end position="224"/>
    </location>
</feature>
<organism evidence="9">
    <name type="scientific">Salinispirillum sp. LH 10-3-1</name>
    <dbReference type="NCBI Taxonomy" id="2952525"/>
    <lineage>
        <taxon>Bacteria</taxon>
        <taxon>Pseudomonadati</taxon>
        <taxon>Pseudomonadota</taxon>
        <taxon>Gammaproteobacteria</taxon>
        <taxon>Oceanospirillales</taxon>
        <taxon>Saccharospirillaceae</taxon>
        <taxon>Salinispirillum</taxon>
    </lineage>
</organism>
<dbReference type="CDD" id="cd16914">
    <property type="entry name" value="EcfT"/>
    <property type="match status" value="1"/>
</dbReference>
<name>A0AB38YER7_9GAMM</name>
<feature type="compositionally biased region" description="Low complexity" evidence="7">
    <location>
        <begin position="210"/>
        <end position="224"/>
    </location>
</feature>
<feature type="transmembrane region" description="Helical" evidence="8">
    <location>
        <begin position="21"/>
        <end position="51"/>
    </location>
</feature>
<evidence type="ECO:0000256" key="5">
    <source>
        <dbReference type="ARBA" id="ARBA00022989"/>
    </source>
</evidence>
<reference evidence="9" key="1">
    <citation type="submission" date="2022-07" db="EMBL/GenBank/DDBJ databases">
        <title>Complete genome sequence of Salinispirillum sp. LH10-3-1 capable of multiple carbohydrate inversion isolated from a soda lake.</title>
        <authorList>
            <person name="Liu J."/>
            <person name="Zhai Y."/>
            <person name="Zhang H."/>
            <person name="Yang H."/>
            <person name="Qu J."/>
            <person name="Li J."/>
        </authorList>
    </citation>
    <scope>NUCLEOTIDE SEQUENCE</scope>
    <source>
        <strain evidence="9">LH 10-3-1</strain>
    </source>
</reference>
<dbReference type="PANTHER" id="PTHR34857:SF2">
    <property type="entry name" value="SLL0384 PROTEIN"/>
    <property type="match status" value="1"/>
</dbReference>
<keyword evidence="3" id="KW-1003">Cell membrane</keyword>
<dbReference type="EMBL" id="CP101717">
    <property type="protein sequence ID" value="WLD57846.1"/>
    <property type="molecule type" value="Genomic_DNA"/>
</dbReference>
<evidence type="ECO:0000256" key="1">
    <source>
        <dbReference type="ARBA" id="ARBA00004141"/>
    </source>
</evidence>
<dbReference type="AlphaFoldDB" id="A0AB38YER7"/>
<dbReference type="RefSeq" id="WP_304995129.1">
    <property type="nucleotide sequence ID" value="NZ_CP101717.1"/>
</dbReference>
<gene>
    <name evidence="9" type="ORF">NFC81_14200</name>
</gene>
<keyword evidence="5 8" id="KW-1133">Transmembrane helix</keyword>
<evidence type="ECO:0000256" key="2">
    <source>
        <dbReference type="ARBA" id="ARBA00008564"/>
    </source>
</evidence>
<comment type="similarity">
    <text evidence="2">Belongs to the CbiQ family.</text>
</comment>
<comment type="subcellular location">
    <subcellularLocation>
        <location evidence="1">Membrane</location>
        <topology evidence="1">Multi-pass membrane protein</topology>
    </subcellularLocation>
</comment>